<dbReference type="AlphaFoldDB" id="A0A4Y2HPZ7"/>
<organism evidence="11 12">
    <name type="scientific">Araneus ventricosus</name>
    <name type="common">Orbweaver spider</name>
    <name type="synonym">Epeira ventricosa</name>
    <dbReference type="NCBI Taxonomy" id="182803"/>
    <lineage>
        <taxon>Eukaryota</taxon>
        <taxon>Metazoa</taxon>
        <taxon>Ecdysozoa</taxon>
        <taxon>Arthropoda</taxon>
        <taxon>Chelicerata</taxon>
        <taxon>Arachnida</taxon>
        <taxon>Araneae</taxon>
        <taxon>Araneomorphae</taxon>
        <taxon>Entelegynae</taxon>
        <taxon>Araneoidea</taxon>
        <taxon>Araneidae</taxon>
        <taxon>Araneus</taxon>
    </lineage>
</organism>
<dbReference type="SUPFAM" id="SSF55816">
    <property type="entry name" value="5'-nucleotidase (syn. UDP-sugar hydrolase), C-terminal domain"/>
    <property type="match status" value="1"/>
</dbReference>
<dbReference type="PANTHER" id="PTHR11575">
    <property type="entry name" value="5'-NUCLEOTIDASE-RELATED"/>
    <property type="match status" value="1"/>
</dbReference>
<sequence>MIVVKILGFLGFLLLSGHAWGEYNLTVVHISDFHSHWFEFNDRERKCSDEESKAGKCFGGFPRLLNLVRDIRKKEKNVIVLSSGEFFLGRSLNSLHGWKIANALLPKLDLDAMSLSNHDFSNGIFELSTFLYGMNFPVLCANMWARETSFLYSRVNKSAVLDINGEKIGIVGYTHPETLEKSRKAASVKFFPEIPAIKKEVERLESYGINKIIALGHSGYYTDLDIAKNVKGVNIVIGGNSDIVIEVPYHDEDEVQTEGNIHGNYPRVHHPEYSNATEAELKNRTLVLHIPQHGKYVGVIRVTFDERGRIIHEEGKPVLLDSSIPQDAETLNYLKNVHSILEEVTKNVRLPDDSEVLAQAEFEFESRKCRMQECSLGNLVTDAMLQVYQNNKHVKKPSKDPEKWGHVDAVVFNAGSIRYPLPAGNITIKDLVHSLFVGDFMKIVYMDGEQMVKMMEHSVEKYDPTGVTAPGSFLQISGLRVLYDLSNSPGNRVKKLLVRCENCAYDYKEVDPQKTYFVAMPEFISRGGDGYPRFQKVDPKDFGQPEILLIVQHLRKMKIIKPVLDGRISFLNELYPKNYATFTKPKVSNILSTASTKNMDSSMMVQPTQGPEKKIVPTSTIAKSERKEIRPNPIEKQTIKKNKSTFRSLSSEFEKINSTSEMTALEKDIMNSTSIRTTGGTQKINSTTLVTPQSVTKSMERKYNHSKIYHVEMGKSYSYVSLMLGRDLEYPTEHTSVERFLKSGNKSVSEKKSPNENFPGITTETKPGTENTTERDTILSLKDDDVRHTANLSPPVKRKTEENTKNILVQNHATASSTRQNLDPSIHITAENSSMEKTWYGNDTANMMNNSSPIELLINNTDSINEFASPDLVANFIIGEGEVFDVVLKEESAEDTTNSQEVSSASINSSEETPSQKNYSKLYEVKSKFSSLVKNSSLSELEKVLINAALAEVTENAVIIDDGDLERISDNLKAGMSSFLQDKIAVTTMTSVDGELATIIRDHFDSVLLNATQSLPTEEPSTETNSMTQTPFTEALAKESIQASTETDNDKKQENNRILNGSITNATDDSVFQNLSQISDLNKKHVNEIKDLLVNSVVNSVLDKMKTEIGHKLMDVNSSDIDNNSEDIVLKNRRVVKKQLKSLSEEMISSTAGKFKTDSTVLTSTHDSETNTETHAETTKVSTGEKWTGSKITAEIDNQQKVSVMKSSSQDQAREDNHKAEIDLVPWKRLGFK</sequence>
<feature type="domain" description="5'-Nucleotidase C-terminal" evidence="10">
    <location>
        <begin position="359"/>
        <end position="535"/>
    </location>
</feature>
<evidence type="ECO:0000259" key="9">
    <source>
        <dbReference type="Pfam" id="PF00149"/>
    </source>
</evidence>
<evidence type="ECO:0000256" key="5">
    <source>
        <dbReference type="ARBA" id="ARBA00022525"/>
    </source>
</evidence>
<feature type="region of interest" description="Disordered" evidence="7">
    <location>
        <begin position="745"/>
        <end position="774"/>
    </location>
</feature>
<keyword evidence="5" id="KW-0964">Secreted</keyword>
<dbReference type="InterPro" id="IPR036907">
    <property type="entry name" value="5'-Nucleotdase_C_sf"/>
</dbReference>
<feature type="compositionally biased region" description="Low complexity" evidence="7">
    <location>
        <begin position="762"/>
        <end position="771"/>
    </location>
</feature>
<dbReference type="OrthoDB" id="7722975at2759"/>
<dbReference type="EC" id="3.1.3.5" evidence="4"/>
<evidence type="ECO:0000313" key="11">
    <source>
        <dbReference type="EMBL" id="GBM67223.1"/>
    </source>
</evidence>
<dbReference type="FunFam" id="3.90.780.10:FF:000004">
    <property type="entry name" value="UDP-sugar hydrolase, putative"/>
    <property type="match status" value="1"/>
</dbReference>
<dbReference type="InterPro" id="IPR004843">
    <property type="entry name" value="Calcineurin-like_PHP"/>
</dbReference>
<dbReference type="InterPro" id="IPR006179">
    <property type="entry name" value="5_nucleotidase/apyrase"/>
</dbReference>
<feature type="region of interest" description="Disordered" evidence="7">
    <location>
        <begin position="892"/>
        <end position="917"/>
    </location>
</feature>
<dbReference type="GO" id="GO:0006196">
    <property type="term" value="P:AMP catabolic process"/>
    <property type="evidence" value="ECO:0007669"/>
    <property type="project" value="TreeGrafter"/>
</dbReference>
<dbReference type="Pfam" id="PF00149">
    <property type="entry name" value="Metallophos"/>
    <property type="match status" value="1"/>
</dbReference>
<feature type="compositionally biased region" description="Polar residues" evidence="7">
    <location>
        <begin position="895"/>
        <end position="917"/>
    </location>
</feature>
<accession>A0A4Y2HPZ7</accession>
<keyword evidence="12" id="KW-1185">Reference proteome</keyword>
<dbReference type="PANTHER" id="PTHR11575:SF24">
    <property type="entry name" value="5'-NUCLEOTIDASE"/>
    <property type="match status" value="1"/>
</dbReference>
<dbReference type="InterPro" id="IPR029052">
    <property type="entry name" value="Metallo-depent_PP-like"/>
</dbReference>
<gene>
    <name evidence="11" type="primary">Nt5e</name>
    <name evidence="11" type="ORF">AVEN_208933_1</name>
</gene>
<evidence type="ECO:0000256" key="8">
    <source>
        <dbReference type="SAM" id="SignalP"/>
    </source>
</evidence>
<feature type="signal peptide" evidence="8">
    <location>
        <begin position="1"/>
        <end position="21"/>
    </location>
</feature>
<reference evidence="11 12" key="1">
    <citation type="journal article" date="2019" name="Sci. Rep.">
        <title>Orb-weaving spider Araneus ventricosus genome elucidates the spidroin gene catalogue.</title>
        <authorList>
            <person name="Kono N."/>
            <person name="Nakamura H."/>
            <person name="Ohtoshi R."/>
            <person name="Moran D.A.P."/>
            <person name="Shinohara A."/>
            <person name="Yoshida Y."/>
            <person name="Fujiwara M."/>
            <person name="Mori M."/>
            <person name="Tomita M."/>
            <person name="Arakawa K."/>
        </authorList>
    </citation>
    <scope>NUCLEOTIDE SEQUENCE [LARGE SCALE GENOMIC DNA]</scope>
</reference>
<evidence type="ECO:0000259" key="10">
    <source>
        <dbReference type="Pfam" id="PF02872"/>
    </source>
</evidence>
<dbReference type="GO" id="GO:0008253">
    <property type="term" value="F:5'-nucleotidase activity"/>
    <property type="evidence" value="ECO:0007669"/>
    <property type="project" value="UniProtKB-EC"/>
</dbReference>
<dbReference type="PRINTS" id="PR01607">
    <property type="entry name" value="APYRASEFAMLY"/>
</dbReference>
<dbReference type="Proteomes" id="UP000499080">
    <property type="component" value="Unassembled WGS sequence"/>
</dbReference>
<dbReference type="InterPro" id="IPR008334">
    <property type="entry name" value="5'-Nucleotdase_C"/>
</dbReference>
<feature type="compositionally biased region" description="Basic and acidic residues" evidence="7">
    <location>
        <begin position="1166"/>
        <end position="1178"/>
    </location>
</feature>
<name>A0A4Y2HPZ7_ARAVE</name>
<dbReference type="EMBL" id="BGPR01002071">
    <property type="protein sequence ID" value="GBM67223.1"/>
    <property type="molecule type" value="Genomic_DNA"/>
</dbReference>
<feature type="chain" id="PRO_5021506338" description="5'-nucleotidase" evidence="8">
    <location>
        <begin position="22"/>
        <end position="1233"/>
    </location>
</feature>
<dbReference type="Gene3D" id="3.60.21.10">
    <property type="match status" value="1"/>
</dbReference>
<feature type="region of interest" description="Disordered" evidence="7">
    <location>
        <begin position="1160"/>
        <end position="1186"/>
    </location>
</feature>
<comment type="catalytic activity">
    <reaction evidence="1">
        <text>a ribonucleoside 5'-phosphate + H2O = a ribonucleoside + phosphate</text>
        <dbReference type="Rhea" id="RHEA:12484"/>
        <dbReference type="ChEBI" id="CHEBI:15377"/>
        <dbReference type="ChEBI" id="CHEBI:18254"/>
        <dbReference type="ChEBI" id="CHEBI:43474"/>
        <dbReference type="ChEBI" id="CHEBI:58043"/>
        <dbReference type="EC" id="3.1.3.5"/>
    </reaction>
</comment>
<comment type="similarity">
    <text evidence="3">Belongs to the 5'-nucleotidase family.</text>
</comment>
<comment type="caution">
    <text evidence="11">The sequence shown here is derived from an EMBL/GenBank/DDBJ whole genome shotgun (WGS) entry which is preliminary data.</text>
</comment>
<dbReference type="GO" id="GO:0005886">
    <property type="term" value="C:plasma membrane"/>
    <property type="evidence" value="ECO:0007669"/>
    <property type="project" value="TreeGrafter"/>
</dbReference>
<feature type="domain" description="Calcineurin-like phosphoesterase" evidence="9">
    <location>
        <begin position="26"/>
        <end position="239"/>
    </location>
</feature>
<dbReference type="Gene3D" id="3.90.780.10">
    <property type="entry name" value="5'-Nucleotidase, C-terminal domain"/>
    <property type="match status" value="1"/>
</dbReference>
<comment type="subcellular location">
    <subcellularLocation>
        <location evidence="2">Secreted</location>
    </subcellularLocation>
</comment>
<dbReference type="GO" id="GO:0005576">
    <property type="term" value="C:extracellular region"/>
    <property type="evidence" value="ECO:0007669"/>
    <property type="project" value="UniProtKB-SubCell"/>
</dbReference>
<evidence type="ECO:0000256" key="4">
    <source>
        <dbReference type="ARBA" id="ARBA00012643"/>
    </source>
</evidence>
<evidence type="ECO:0000313" key="12">
    <source>
        <dbReference type="Proteomes" id="UP000499080"/>
    </source>
</evidence>
<protein>
    <recommendedName>
        <fullName evidence="4">5'-nucleotidase</fullName>
        <ecNumber evidence="4">3.1.3.5</ecNumber>
    </recommendedName>
</protein>
<dbReference type="SUPFAM" id="SSF56300">
    <property type="entry name" value="Metallo-dependent phosphatases"/>
    <property type="match status" value="1"/>
</dbReference>
<keyword evidence="6 8" id="KW-0732">Signal</keyword>
<evidence type="ECO:0000256" key="7">
    <source>
        <dbReference type="SAM" id="MobiDB-lite"/>
    </source>
</evidence>
<proteinExistence type="inferred from homology"/>
<evidence type="ECO:0000256" key="6">
    <source>
        <dbReference type="ARBA" id="ARBA00022729"/>
    </source>
</evidence>
<dbReference type="Pfam" id="PF02872">
    <property type="entry name" value="5_nucleotid_C"/>
    <property type="match status" value="1"/>
</dbReference>
<evidence type="ECO:0000256" key="2">
    <source>
        <dbReference type="ARBA" id="ARBA00004613"/>
    </source>
</evidence>
<evidence type="ECO:0000256" key="3">
    <source>
        <dbReference type="ARBA" id="ARBA00006654"/>
    </source>
</evidence>
<evidence type="ECO:0000256" key="1">
    <source>
        <dbReference type="ARBA" id="ARBA00000815"/>
    </source>
</evidence>